<organism evidence="1 2">
    <name type="scientific">Alcelaphine gammaherpesvirus 2</name>
    <dbReference type="NCBI Taxonomy" id="138184"/>
    <lineage>
        <taxon>Viruses</taxon>
        <taxon>Duplodnaviria</taxon>
        <taxon>Heunggongvirae</taxon>
        <taxon>Peploviricota</taxon>
        <taxon>Herviviricetes</taxon>
        <taxon>Herpesvirales</taxon>
        <taxon>Orthoherpesviridae</taxon>
        <taxon>Gammaherpesvirinae</taxon>
        <taxon>Macavirus</taxon>
        <taxon>Macavirus alcelaphinegamma2</taxon>
    </lineage>
</organism>
<dbReference type="OrthoDB" id="7072at10239"/>
<dbReference type="EMBL" id="KF274499">
    <property type="protein sequence ID" value="AIA62060.1"/>
    <property type="molecule type" value="Genomic_DNA"/>
</dbReference>
<name>A0A068AAK6_9GAMA</name>
<evidence type="ECO:0000313" key="1">
    <source>
        <dbReference type="EMBL" id="AIA62060.1"/>
    </source>
</evidence>
<protein>
    <submittedName>
        <fullName evidence="1">Orf23</fullName>
    </submittedName>
</protein>
<dbReference type="RefSeq" id="YP_009044406.1">
    <property type="nucleotide sequence ID" value="NC_024382.1"/>
</dbReference>
<dbReference type="InterPro" id="IPR006772">
    <property type="entry name" value="Herpes_BTRF1"/>
</dbReference>
<keyword evidence="2" id="KW-1185">Reference proteome</keyword>
<proteinExistence type="predicted"/>
<evidence type="ECO:0000313" key="2">
    <source>
        <dbReference type="Proteomes" id="UP000168428"/>
    </source>
</evidence>
<gene>
    <name evidence="1" type="ORF">ALHV2gp20</name>
</gene>
<accession>A0A068AAK6</accession>
<reference evidence="1 2" key="1">
    <citation type="journal article" date="2014" name="Vet. Microbiol.">
        <title>Malignant catarrhal fever in American bison (Bison bison) experimentally infected with alcelaphine herpesvirus 2.</title>
        <authorList>
            <person name="Taus N.S."/>
            <person name="O'Toole D."/>
            <person name="Herndon D.R."/>
            <person name="Cunha C.W."/>
            <person name="Warg J.V."/>
            <person name="Seal B.S."/>
            <person name="Brooking A."/>
            <person name="Li H."/>
        </authorList>
    </citation>
    <scope>NUCLEOTIDE SEQUENCE [LARGE SCALE GENOMIC DNA]</scope>
    <source>
        <strain evidence="1">Topi-AlHV-2</strain>
    </source>
</reference>
<sequence>MEHGIKISTPNAKLVGGAVPLPSDKYVFHLIHSRTLCMALSLPGVDLPVPVLFNRFKAESPSECSLHSDKDVALSLVRILLSRHPYVLSSLLVVGYQQRRETVVLYNHPLIRTQEFGISEVKPPCSLVVGPNPMSAEGTVPASTELPCCELVVASEFKTVWINEAANQQMEFSPQDTISVPSVLGVPSKPIIKQPHFLPVCKETATLHAQLFYAAGLGFPPISSCPASSFTTLAIMCKSHNSINLVSEVNIKPRQLLLLKHVLLTRMGLENCLQDFIQAYAESLAPVSDDQMAHFEKVLSMARERAEDIIFILNSVAAYSFTDSVCSSNNNSTLYKAMQKYFLMFPPTDQKNSVPFAVDIISIICKGVSFSKVVAFVQRYIPIQEKVGSTNQLKMFALLSI</sequence>
<dbReference type="GeneID" id="19735498"/>
<dbReference type="Pfam" id="PF04682">
    <property type="entry name" value="Herpes_BTRF1"/>
    <property type="match status" value="1"/>
</dbReference>
<dbReference type="KEGG" id="vg:19735498"/>
<dbReference type="Proteomes" id="UP000168428">
    <property type="component" value="Segment"/>
</dbReference>